<feature type="compositionally biased region" description="Basic and acidic residues" evidence="1">
    <location>
        <begin position="441"/>
        <end position="453"/>
    </location>
</feature>
<comment type="caution">
    <text evidence="3">The sequence shown here is derived from an EMBL/GenBank/DDBJ whole genome shotgun (WGS) entry which is preliminary data.</text>
</comment>
<dbReference type="PANTHER" id="PTHR28014:SF1">
    <property type="entry name" value="NEGATIVE REGULATOR OF RAS-CAMP PATHWAY"/>
    <property type="match status" value="1"/>
</dbReference>
<feature type="region of interest" description="Disordered" evidence="1">
    <location>
        <begin position="715"/>
        <end position="850"/>
    </location>
</feature>
<feature type="compositionally biased region" description="Pro residues" evidence="1">
    <location>
        <begin position="741"/>
        <end position="757"/>
    </location>
</feature>
<dbReference type="InterPro" id="IPR053043">
    <property type="entry name" value="Ras-cAMP_regulatory"/>
</dbReference>
<dbReference type="AlphaFoldDB" id="A0AAW0Z6C2"/>
<feature type="compositionally biased region" description="Polar residues" evidence="1">
    <location>
        <begin position="228"/>
        <end position="239"/>
    </location>
</feature>
<feature type="compositionally biased region" description="Polar residues" evidence="1">
    <location>
        <begin position="780"/>
        <end position="795"/>
    </location>
</feature>
<accession>A0AAW0Z6C2</accession>
<evidence type="ECO:0000256" key="1">
    <source>
        <dbReference type="SAM" id="MobiDB-lite"/>
    </source>
</evidence>
<feature type="compositionally biased region" description="Basic and acidic residues" evidence="1">
    <location>
        <begin position="364"/>
        <end position="385"/>
    </location>
</feature>
<sequence length="850" mass="92025">MDPGLPSPSATSSRSSRLVPLLSLAPPALALGDAFAVGEPGEDDNVGGIWNVITRAADLVKDGERLENLAWRHWGQPRRTPDNQRRLSVSSQGTASTASINTPNDPIPTFLRRTRSFERRSFGGALQLLLEKDENNFKDWVEDAKKHLPPLPPPTLTPPMLSLPDTPVANVEIRLLEPTPVPSRVGSLGGSVSASGMLSSTAIIPPALREEEEEERLIDHETRVRITPIQTGRTRSGSPNPKKKGKFFVQSSPGKGSGSDSSHPSHTSPVTYTSIPYTPPIPLALKERRSSGGSSTGDGGKIKPDPPQRRHVSLSTMRGKFHAEKRRVAEAMAKTHHEEAKKNEESGWEDEDEMEAEEDWSDDDGAKVEKPAEEIRDSRSKDSTRRRSSSRPRPAHTDSNSHSDLTALLTRRVSHNDKTSQQSSSRHPPAAPAPTPLTKMSKKERLAAAAERAKIEAQLDAQRKREMFAKQQIFGSRTSQGLLASALQRGASMVDLHSAPGATFRPSPTHVHLSSLAQSPTPGPSLLRSKSAVAMPVQTGISVTAQPHVHKAAKPAVKGQSSSQERAKVQAELESSDEDSDDDANYLNTTQTRQKLAEMAAKRDSKTQTVALLQDGTSGQGQPPAQAVPAGQKLNELGYVQPMSPTTRRRNIIMAEMSESLRRNVVLERAKSSSGGVRTVSGGTRTRPPPSLHTSTMPSHHSAVNLTQYAQGEPLERHTSHLSRSSHDVSTHSQSHTGAIQPPPPSSSIQPSLPPAEPSRRRTQPNLLGGGFLRPLTRVGESSPSLGRTQSSATLVETPGEGSGSNSVADGAPMMVRRSTDGEGLQRERERRELARRRDTTDTSYRAHGW</sequence>
<feature type="compositionally biased region" description="Basic and acidic residues" evidence="1">
    <location>
        <begin position="326"/>
        <end position="345"/>
    </location>
</feature>
<keyword evidence="4" id="KW-1185">Reference proteome</keyword>
<dbReference type="Pfam" id="PF08550">
    <property type="entry name" value="GATA_AreA"/>
    <property type="match status" value="1"/>
</dbReference>
<gene>
    <name evidence="3" type="ORF">IAR55_000296</name>
</gene>
<feature type="compositionally biased region" description="Basic and acidic residues" evidence="1">
    <location>
        <begin position="818"/>
        <end position="841"/>
    </location>
</feature>
<dbReference type="GO" id="GO:0000122">
    <property type="term" value="P:negative regulation of transcription by RNA polymerase II"/>
    <property type="evidence" value="ECO:0007669"/>
    <property type="project" value="TreeGrafter"/>
</dbReference>
<feature type="compositionally biased region" description="Low complexity" evidence="1">
    <location>
        <begin position="672"/>
        <end position="686"/>
    </location>
</feature>
<dbReference type="KEGG" id="kne:92177556"/>
<dbReference type="GO" id="GO:0005737">
    <property type="term" value="C:cytoplasm"/>
    <property type="evidence" value="ECO:0007669"/>
    <property type="project" value="TreeGrafter"/>
</dbReference>
<feature type="compositionally biased region" description="Low complexity" evidence="1">
    <location>
        <begin position="251"/>
        <end position="276"/>
    </location>
</feature>
<feature type="domain" description="Nitrogen regulatory protein areA GATA-like" evidence="2">
    <location>
        <begin position="49"/>
        <end position="76"/>
    </location>
</feature>
<feature type="compositionally biased region" description="Polar residues" evidence="1">
    <location>
        <begin position="86"/>
        <end position="104"/>
    </location>
</feature>
<dbReference type="EMBL" id="JBCAWK010000001">
    <property type="protein sequence ID" value="KAK8869728.1"/>
    <property type="molecule type" value="Genomic_DNA"/>
</dbReference>
<feature type="compositionally biased region" description="Basic and acidic residues" evidence="1">
    <location>
        <begin position="715"/>
        <end position="730"/>
    </location>
</feature>
<evidence type="ECO:0000313" key="3">
    <source>
        <dbReference type="EMBL" id="KAK8869728.1"/>
    </source>
</evidence>
<dbReference type="RefSeq" id="XP_066805974.1">
    <property type="nucleotide sequence ID" value="XM_066943432.1"/>
</dbReference>
<dbReference type="PANTHER" id="PTHR28014">
    <property type="entry name" value="NEGATIVE REGULATOR OF RAS-CAMP PATHWAY"/>
    <property type="match status" value="1"/>
</dbReference>
<proteinExistence type="predicted"/>
<name>A0AAW0Z6C2_9TREE</name>
<feature type="region of interest" description="Disordered" evidence="1">
    <location>
        <begin position="75"/>
        <end position="109"/>
    </location>
</feature>
<evidence type="ECO:0000259" key="2">
    <source>
        <dbReference type="Pfam" id="PF08550"/>
    </source>
</evidence>
<dbReference type="Proteomes" id="UP001388673">
    <property type="component" value="Unassembled WGS sequence"/>
</dbReference>
<dbReference type="InterPro" id="IPR013860">
    <property type="entry name" value="AreA_GATA"/>
</dbReference>
<dbReference type="GO" id="GO:0006808">
    <property type="term" value="P:regulation of nitrogen utilization"/>
    <property type="evidence" value="ECO:0007669"/>
    <property type="project" value="TreeGrafter"/>
</dbReference>
<feature type="compositionally biased region" description="Polar residues" evidence="1">
    <location>
        <begin position="692"/>
        <end position="701"/>
    </location>
</feature>
<protein>
    <recommendedName>
        <fullName evidence="2">Nitrogen regulatory protein areA GATA-like domain-containing protein</fullName>
    </recommendedName>
</protein>
<organism evidence="3 4">
    <name type="scientific">Kwoniella newhampshirensis</name>
    <dbReference type="NCBI Taxonomy" id="1651941"/>
    <lineage>
        <taxon>Eukaryota</taxon>
        <taxon>Fungi</taxon>
        <taxon>Dikarya</taxon>
        <taxon>Basidiomycota</taxon>
        <taxon>Agaricomycotina</taxon>
        <taxon>Tremellomycetes</taxon>
        <taxon>Tremellales</taxon>
        <taxon>Cryptococcaceae</taxon>
        <taxon>Kwoniella</taxon>
    </lineage>
</organism>
<dbReference type="GO" id="GO:0031930">
    <property type="term" value="P:mitochondria-nucleus signaling pathway"/>
    <property type="evidence" value="ECO:0007669"/>
    <property type="project" value="TreeGrafter"/>
</dbReference>
<dbReference type="GeneID" id="92177556"/>
<reference evidence="3 4" key="1">
    <citation type="journal article" date="2024" name="bioRxiv">
        <title>Comparative genomics of Cryptococcus and Kwoniella reveals pathogenesis evolution and contrasting karyotype dynamics via intercentromeric recombination or chromosome fusion.</title>
        <authorList>
            <person name="Coelho M.A."/>
            <person name="David-Palma M."/>
            <person name="Shea T."/>
            <person name="Bowers K."/>
            <person name="McGinley-Smith S."/>
            <person name="Mohammad A.W."/>
            <person name="Gnirke A."/>
            <person name="Yurkov A.M."/>
            <person name="Nowrousian M."/>
            <person name="Sun S."/>
            <person name="Cuomo C.A."/>
            <person name="Heitman J."/>
        </authorList>
    </citation>
    <scope>NUCLEOTIDE SEQUENCE [LARGE SCALE GENOMIC DNA]</scope>
    <source>
        <strain evidence="3 4">CBS 13917</strain>
    </source>
</reference>
<feature type="compositionally biased region" description="Acidic residues" evidence="1">
    <location>
        <begin position="574"/>
        <end position="584"/>
    </location>
</feature>
<feature type="region of interest" description="Disordered" evidence="1">
    <location>
        <begin position="544"/>
        <end position="585"/>
    </location>
</feature>
<evidence type="ECO:0000313" key="4">
    <source>
        <dbReference type="Proteomes" id="UP001388673"/>
    </source>
</evidence>
<feature type="region of interest" description="Disordered" evidence="1">
    <location>
        <begin position="670"/>
        <end position="701"/>
    </location>
</feature>
<feature type="compositionally biased region" description="Acidic residues" evidence="1">
    <location>
        <begin position="346"/>
        <end position="363"/>
    </location>
</feature>
<feature type="region of interest" description="Disordered" evidence="1">
    <location>
        <begin position="208"/>
        <end position="453"/>
    </location>
</feature>